<feature type="compositionally biased region" description="Basic residues" evidence="1">
    <location>
        <begin position="153"/>
        <end position="162"/>
    </location>
</feature>
<feature type="compositionally biased region" description="Low complexity" evidence="1">
    <location>
        <begin position="113"/>
        <end position="130"/>
    </location>
</feature>
<organism evidence="2 3">
    <name type="scientific">Orchesella dallaii</name>
    <dbReference type="NCBI Taxonomy" id="48710"/>
    <lineage>
        <taxon>Eukaryota</taxon>
        <taxon>Metazoa</taxon>
        <taxon>Ecdysozoa</taxon>
        <taxon>Arthropoda</taxon>
        <taxon>Hexapoda</taxon>
        <taxon>Collembola</taxon>
        <taxon>Entomobryomorpha</taxon>
        <taxon>Entomobryoidea</taxon>
        <taxon>Orchesellidae</taxon>
        <taxon>Orchesellinae</taxon>
        <taxon>Orchesella</taxon>
    </lineage>
</organism>
<evidence type="ECO:0000313" key="3">
    <source>
        <dbReference type="Proteomes" id="UP001642540"/>
    </source>
</evidence>
<accession>A0ABP1RPV5</accession>
<feature type="compositionally biased region" description="Basic and acidic residues" evidence="1">
    <location>
        <begin position="97"/>
        <end position="109"/>
    </location>
</feature>
<reference evidence="2 3" key="1">
    <citation type="submission" date="2024-08" db="EMBL/GenBank/DDBJ databases">
        <authorList>
            <person name="Cucini C."/>
            <person name="Frati F."/>
        </authorList>
    </citation>
    <scope>NUCLEOTIDE SEQUENCE [LARGE SCALE GENOMIC DNA]</scope>
</reference>
<keyword evidence="3" id="KW-1185">Reference proteome</keyword>
<comment type="caution">
    <text evidence="2">The sequence shown here is derived from an EMBL/GenBank/DDBJ whole genome shotgun (WGS) entry which is preliminary data.</text>
</comment>
<sequence length="353" mass="39213">MRVGVQEEEEEEDKEYRKTAFNAKLPSFGTDSRTVLKWEEVAYSDESAQEEFIFLGAITSENIINKNDLLQSQDKSNSTLLPKKDPQPSTSQGIETGRAEVKTKPEVSKKVCSSSTKGNSSSKRNSKGISETSSKKKEIVSTVAAPVPESPKKKGKKSKKVYVTRSQSPDIRVDSVVSLATEKESSPEKEVKIIEEEKETTSTSALNEDRIPTLALVVTITSPKRVEKQKEEEVKDVTPTQEQDDDENVECILPHEIVDEDRWSFNSVTTEKMEEEGEASQLLLASDNDDSVGSVFLTPDNIQELPNGFVGVNTVVYKLCISGDVQPDMEEDRERQIKPVDTFNVAVDQSGKE</sequence>
<feature type="compositionally biased region" description="Basic and acidic residues" evidence="1">
    <location>
        <begin position="225"/>
        <end position="236"/>
    </location>
</feature>
<evidence type="ECO:0000313" key="2">
    <source>
        <dbReference type="EMBL" id="CAL8132714.1"/>
    </source>
</evidence>
<feature type="region of interest" description="Disordered" evidence="1">
    <location>
        <begin position="74"/>
        <end position="167"/>
    </location>
</feature>
<protein>
    <submittedName>
        <fullName evidence="2">Uncharacterized protein</fullName>
    </submittedName>
</protein>
<evidence type="ECO:0000256" key="1">
    <source>
        <dbReference type="SAM" id="MobiDB-lite"/>
    </source>
</evidence>
<name>A0ABP1RPV5_9HEXA</name>
<feature type="region of interest" description="Disordered" evidence="1">
    <location>
        <begin position="225"/>
        <end position="248"/>
    </location>
</feature>
<proteinExistence type="predicted"/>
<dbReference type="Proteomes" id="UP001642540">
    <property type="component" value="Unassembled WGS sequence"/>
</dbReference>
<gene>
    <name evidence="2" type="ORF">ODALV1_LOCUS24726</name>
</gene>
<dbReference type="EMBL" id="CAXLJM020000093">
    <property type="protein sequence ID" value="CAL8132714.1"/>
    <property type="molecule type" value="Genomic_DNA"/>
</dbReference>